<proteinExistence type="inferred from homology"/>
<evidence type="ECO:0000313" key="4">
    <source>
        <dbReference type="EMBL" id="ORX80258.1"/>
    </source>
</evidence>
<protein>
    <submittedName>
        <fullName evidence="4">Uncharacterized protein</fullName>
    </submittedName>
</protein>
<evidence type="ECO:0000256" key="1">
    <source>
        <dbReference type="ARBA" id="ARBA00005437"/>
    </source>
</evidence>
<evidence type="ECO:0000256" key="2">
    <source>
        <dbReference type="SAM" id="MobiDB-lite"/>
    </source>
</evidence>
<name>A0A1Y1X3P7_9FUNG</name>
<dbReference type="Pfam" id="PF04525">
    <property type="entry name" value="LOR"/>
    <property type="match status" value="1"/>
</dbReference>
<dbReference type="Gene3D" id="2.40.160.200">
    <property type="entry name" value="LURP1-related"/>
    <property type="match status" value="1"/>
</dbReference>
<keyword evidence="5" id="KW-1185">Reference proteome</keyword>
<feature type="transmembrane region" description="Helical" evidence="3">
    <location>
        <begin position="218"/>
        <end position="237"/>
    </location>
</feature>
<organism evidence="4 5">
    <name type="scientific">Anaeromyces robustus</name>
    <dbReference type="NCBI Taxonomy" id="1754192"/>
    <lineage>
        <taxon>Eukaryota</taxon>
        <taxon>Fungi</taxon>
        <taxon>Fungi incertae sedis</taxon>
        <taxon>Chytridiomycota</taxon>
        <taxon>Chytridiomycota incertae sedis</taxon>
        <taxon>Neocallimastigomycetes</taxon>
        <taxon>Neocallimastigales</taxon>
        <taxon>Neocallimastigaceae</taxon>
        <taxon>Anaeromyces</taxon>
    </lineage>
</organism>
<dbReference type="InterPro" id="IPR025659">
    <property type="entry name" value="Tubby-like_C"/>
</dbReference>
<feature type="region of interest" description="Disordered" evidence="2">
    <location>
        <begin position="1"/>
        <end position="21"/>
    </location>
</feature>
<evidence type="ECO:0000256" key="3">
    <source>
        <dbReference type="SAM" id="Phobius"/>
    </source>
</evidence>
<evidence type="ECO:0000313" key="5">
    <source>
        <dbReference type="Proteomes" id="UP000193944"/>
    </source>
</evidence>
<feature type="compositionally biased region" description="Polar residues" evidence="2">
    <location>
        <begin position="1"/>
        <end position="17"/>
    </location>
</feature>
<dbReference type="AlphaFoldDB" id="A0A1Y1X3P7"/>
<comment type="similarity">
    <text evidence="1">Belongs to the LOR family.</text>
</comment>
<dbReference type="Proteomes" id="UP000193944">
    <property type="component" value="Unassembled WGS sequence"/>
</dbReference>
<accession>A0A1Y1X3P7</accession>
<dbReference type="EMBL" id="MCFG01000150">
    <property type="protein sequence ID" value="ORX80258.1"/>
    <property type="molecule type" value="Genomic_DNA"/>
</dbReference>
<keyword evidence="3" id="KW-0472">Membrane</keyword>
<sequence>MTKENIQPYQQTYSSSEIPPPYTLDYTESPFDENITTEYNDSINIPDHEIAVIDKKYVTNKHIKYCLRERLKINNKKLFKIIENETIDILDSEENEQFYCEKNKEIITIYDTERTPIFNVNMEMKNNKEIYIYEGTNNSELCGTIKTSSKKNNAVLNYNISIFNKYNNENEELEMRFNKFRKYYSIYCNKGKDKEILIGIIKKLDTVRKQYTVEIAPMVDYMFLLGLGTLLIILDIIKKKNHQNRIEYLNFFLNAAAIGCNIT</sequence>
<dbReference type="InterPro" id="IPR007612">
    <property type="entry name" value="LOR"/>
</dbReference>
<dbReference type="SUPFAM" id="SSF54518">
    <property type="entry name" value="Tubby C-terminal domain-like"/>
    <property type="match status" value="1"/>
</dbReference>
<dbReference type="OrthoDB" id="97518at2759"/>
<reference evidence="4 5" key="2">
    <citation type="submission" date="2016-08" db="EMBL/GenBank/DDBJ databases">
        <title>Pervasive Adenine N6-methylation of Active Genes in Fungi.</title>
        <authorList>
            <consortium name="DOE Joint Genome Institute"/>
            <person name="Mondo S.J."/>
            <person name="Dannebaum R.O."/>
            <person name="Kuo R.C."/>
            <person name="Labutti K."/>
            <person name="Haridas S."/>
            <person name="Kuo A."/>
            <person name="Salamov A."/>
            <person name="Ahrendt S.R."/>
            <person name="Lipzen A."/>
            <person name="Sullivan W."/>
            <person name="Andreopoulos W.B."/>
            <person name="Clum A."/>
            <person name="Lindquist E."/>
            <person name="Daum C."/>
            <person name="Ramamoorthy G.K."/>
            <person name="Gryganskyi A."/>
            <person name="Culley D."/>
            <person name="Magnuson J.K."/>
            <person name="James T.Y."/>
            <person name="O'Malley M.A."/>
            <person name="Stajich J.E."/>
            <person name="Spatafora J.W."/>
            <person name="Visel A."/>
            <person name="Grigoriev I.V."/>
        </authorList>
    </citation>
    <scope>NUCLEOTIDE SEQUENCE [LARGE SCALE GENOMIC DNA]</scope>
    <source>
        <strain evidence="4 5">S4</strain>
    </source>
</reference>
<dbReference type="InterPro" id="IPR038595">
    <property type="entry name" value="LOR_sf"/>
</dbReference>
<gene>
    <name evidence="4" type="ORF">BCR32DRAFT_300311</name>
</gene>
<keyword evidence="3" id="KW-0812">Transmembrane</keyword>
<comment type="caution">
    <text evidence="4">The sequence shown here is derived from an EMBL/GenBank/DDBJ whole genome shotgun (WGS) entry which is preliminary data.</text>
</comment>
<reference evidence="4 5" key="1">
    <citation type="submission" date="2016-08" db="EMBL/GenBank/DDBJ databases">
        <title>A Parts List for Fungal Cellulosomes Revealed by Comparative Genomics.</title>
        <authorList>
            <consortium name="DOE Joint Genome Institute"/>
            <person name="Haitjema C.H."/>
            <person name="Gilmore S.P."/>
            <person name="Henske J.K."/>
            <person name="Solomon K.V."/>
            <person name="De Groot R."/>
            <person name="Kuo A."/>
            <person name="Mondo S.J."/>
            <person name="Salamov A.A."/>
            <person name="Labutti K."/>
            <person name="Zhao Z."/>
            <person name="Chiniquy J."/>
            <person name="Barry K."/>
            <person name="Brewer H.M."/>
            <person name="Purvine S.O."/>
            <person name="Wright A.T."/>
            <person name="Boxma B."/>
            <person name="Van Alen T."/>
            <person name="Hackstein J.H."/>
            <person name="Baker S.E."/>
            <person name="Grigoriev I.V."/>
            <person name="O'Malley M.A."/>
        </authorList>
    </citation>
    <scope>NUCLEOTIDE SEQUENCE [LARGE SCALE GENOMIC DNA]</scope>
    <source>
        <strain evidence="4 5">S4</strain>
    </source>
</reference>
<keyword evidence="3" id="KW-1133">Transmembrane helix</keyword>